<comment type="caution">
    <text evidence="2">The sequence shown here is derived from an EMBL/GenBank/DDBJ whole genome shotgun (WGS) entry which is preliminary data.</text>
</comment>
<sequence>MKFLHLESSQLHHLRNSHTLPTFSPPNSTSFASSRTIIKLSTLLNIPILNSTGTRRAMAGAINPFDFEGGDLTIVVMYEGKRVTGKVSTSAMMLASPVWKKFIFPPWNPLPATHEEGETTGGSQNAQEPGGVDVAAETVGLDDADQETLSSRAAKKQRTSQASKSKELDFTEDNADTFLILLRIAHLQFSKLPVDGMSLDLLFQLATVSDKYDCIQLVKPWIPLWTVEPEIEMENLEKLLFVALVFRLEDEMWNKVLIRAVERLSIDSEFGAHEFSGDSGELSRTIALDQLPPGLLGEFRVANQRSYVKVTNRWFVTCIERLLAKRQELLGKIFDAAYEELDYIFDTGCEHGDFACRATRYGFLCVKLKDYGVSPPPRKTSTLYKSLRDVKEDLTELQRRHTDDNDQHQYCGGYQGGSVPDESLWAEISRMIDDFTFDFDSLPTE</sequence>
<dbReference type="EMBL" id="QGML01001012">
    <property type="protein sequence ID" value="TVY90016.1"/>
    <property type="molecule type" value="Genomic_DNA"/>
</dbReference>
<feature type="region of interest" description="Disordered" evidence="1">
    <location>
        <begin position="110"/>
        <end position="130"/>
    </location>
</feature>
<name>A0A559MAN1_9HELO</name>
<dbReference type="AlphaFoldDB" id="A0A559MAN1"/>
<dbReference type="Proteomes" id="UP000315522">
    <property type="component" value="Unassembled WGS sequence"/>
</dbReference>
<gene>
    <name evidence="2" type="ORF">LAWI1_G005082</name>
</gene>
<accession>A0A559MAN1</accession>
<feature type="region of interest" description="Disordered" evidence="1">
    <location>
        <begin position="147"/>
        <end position="167"/>
    </location>
</feature>
<keyword evidence="3" id="KW-1185">Reference proteome</keyword>
<proteinExistence type="predicted"/>
<evidence type="ECO:0000313" key="2">
    <source>
        <dbReference type="EMBL" id="TVY90016.1"/>
    </source>
</evidence>
<organism evidence="2 3">
    <name type="scientific">Lachnellula willkommii</name>
    <dbReference type="NCBI Taxonomy" id="215461"/>
    <lineage>
        <taxon>Eukaryota</taxon>
        <taxon>Fungi</taxon>
        <taxon>Dikarya</taxon>
        <taxon>Ascomycota</taxon>
        <taxon>Pezizomycotina</taxon>
        <taxon>Leotiomycetes</taxon>
        <taxon>Helotiales</taxon>
        <taxon>Lachnaceae</taxon>
        <taxon>Lachnellula</taxon>
    </lineage>
</organism>
<evidence type="ECO:0008006" key="4">
    <source>
        <dbReference type="Google" id="ProtNLM"/>
    </source>
</evidence>
<evidence type="ECO:0000313" key="3">
    <source>
        <dbReference type="Proteomes" id="UP000315522"/>
    </source>
</evidence>
<reference evidence="2 3" key="1">
    <citation type="submission" date="2018-05" db="EMBL/GenBank/DDBJ databases">
        <title>Genome sequencing and assembly of the regulated plant pathogen Lachnellula willkommii and related sister species for the development of diagnostic species identification markers.</title>
        <authorList>
            <person name="Giroux E."/>
            <person name="Bilodeau G."/>
        </authorList>
    </citation>
    <scope>NUCLEOTIDE SEQUENCE [LARGE SCALE GENOMIC DNA]</scope>
    <source>
        <strain evidence="2 3">CBS 172.35</strain>
    </source>
</reference>
<protein>
    <recommendedName>
        <fullName evidence="4">BTB domain-containing protein</fullName>
    </recommendedName>
</protein>
<evidence type="ECO:0000256" key="1">
    <source>
        <dbReference type="SAM" id="MobiDB-lite"/>
    </source>
</evidence>